<evidence type="ECO:0000256" key="1">
    <source>
        <dbReference type="ARBA" id="ARBA00009018"/>
    </source>
</evidence>
<dbReference type="SUPFAM" id="SSF52540">
    <property type="entry name" value="P-loop containing nucleoside triphosphate hydrolases"/>
    <property type="match status" value="1"/>
</dbReference>
<evidence type="ECO:0000256" key="4">
    <source>
        <dbReference type="ARBA" id="ARBA00022993"/>
    </source>
</evidence>
<keyword evidence="5 7" id="KW-0808">Transferase</keyword>
<keyword evidence="3 5" id="KW-0067">ATP-binding</keyword>
<keyword evidence="5" id="KW-0963">Cytoplasm</keyword>
<evidence type="ECO:0000313" key="7">
    <source>
        <dbReference type="EMBL" id="UOP04716.1"/>
    </source>
</evidence>
<dbReference type="GO" id="GO:0015937">
    <property type="term" value="P:coenzyme A biosynthetic process"/>
    <property type="evidence" value="ECO:0007669"/>
    <property type="project" value="UniProtKB-UniRule"/>
</dbReference>
<dbReference type="PANTHER" id="PTHR10695">
    <property type="entry name" value="DEPHOSPHO-COA KINASE-RELATED"/>
    <property type="match status" value="1"/>
</dbReference>
<dbReference type="NCBIfam" id="TIGR00152">
    <property type="entry name" value="dephospho-CoA kinase"/>
    <property type="match status" value="1"/>
</dbReference>
<dbReference type="Proteomes" id="UP000831534">
    <property type="component" value="Chromosome"/>
</dbReference>
<keyword evidence="8" id="KW-1185">Reference proteome</keyword>
<comment type="subcellular location">
    <subcellularLocation>
        <location evidence="5">Cytoplasm</location>
    </subcellularLocation>
</comment>
<accession>A0A8T9MW74</accession>
<dbReference type="CDD" id="cd02022">
    <property type="entry name" value="DPCK"/>
    <property type="match status" value="1"/>
</dbReference>
<comment type="pathway">
    <text evidence="5">Cofactor biosynthesis; coenzyme A biosynthesis; CoA from (R)-pantothenate: step 5/5.</text>
</comment>
<dbReference type="Gene3D" id="3.40.50.300">
    <property type="entry name" value="P-loop containing nucleotide triphosphate hydrolases"/>
    <property type="match status" value="1"/>
</dbReference>
<dbReference type="Pfam" id="PF01121">
    <property type="entry name" value="CoaE"/>
    <property type="match status" value="1"/>
</dbReference>
<dbReference type="KEGG" id="ckh:LVJ77_11115"/>
<dbReference type="EMBL" id="CP091521">
    <property type="protein sequence ID" value="UOP04716.1"/>
    <property type="molecule type" value="Genomic_DNA"/>
</dbReference>
<evidence type="ECO:0000256" key="2">
    <source>
        <dbReference type="ARBA" id="ARBA00022741"/>
    </source>
</evidence>
<organism evidence="7 8">
    <name type="scientific">Conchiformibius kuhniae</name>
    <dbReference type="NCBI Taxonomy" id="211502"/>
    <lineage>
        <taxon>Bacteria</taxon>
        <taxon>Pseudomonadati</taxon>
        <taxon>Pseudomonadota</taxon>
        <taxon>Betaproteobacteria</taxon>
        <taxon>Neisseriales</taxon>
        <taxon>Neisseriaceae</taxon>
        <taxon>Conchiformibius</taxon>
    </lineage>
</organism>
<dbReference type="GO" id="GO:0005737">
    <property type="term" value="C:cytoplasm"/>
    <property type="evidence" value="ECO:0007669"/>
    <property type="project" value="UniProtKB-SubCell"/>
</dbReference>
<dbReference type="EC" id="2.7.1.24" evidence="5 6"/>
<comment type="similarity">
    <text evidence="1 5">Belongs to the CoaE family.</text>
</comment>
<evidence type="ECO:0000256" key="3">
    <source>
        <dbReference type="ARBA" id="ARBA00022840"/>
    </source>
</evidence>
<dbReference type="PANTHER" id="PTHR10695:SF46">
    <property type="entry name" value="BIFUNCTIONAL COENZYME A SYNTHASE-RELATED"/>
    <property type="match status" value="1"/>
</dbReference>
<keyword evidence="4 5" id="KW-0173">Coenzyme A biosynthesis</keyword>
<keyword evidence="5 7" id="KW-0418">Kinase</keyword>
<comment type="catalytic activity">
    <reaction evidence="5">
        <text>3'-dephospho-CoA + ATP = ADP + CoA + H(+)</text>
        <dbReference type="Rhea" id="RHEA:18245"/>
        <dbReference type="ChEBI" id="CHEBI:15378"/>
        <dbReference type="ChEBI" id="CHEBI:30616"/>
        <dbReference type="ChEBI" id="CHEBI:57287"/>
        <dbReference type="ChEBI" id="CHEBI:57328"/>
        <dbReference type="ChEBI" id="CHEBI:456216"/>
        <dbReference type="EC" id="2.7.1.24"/>
    </reaction>
</comment>
<gene>
    <name evidence="5 7" type="primary">coaE</name>
    <name evidence="7" type="ORF">LVJ77_11115</name>
</gene>
<evidence type="ECO:0000256" key="6">
    <source>
        <dbReference type="NCBIfam" id="TIGR00152"/>
    </source>
</evidence>
<proteinExistence type="inferred from homology"/>
<evidence type="ECO:0000256" key="5">
    <source>
        <dbReference type="HAMAP-Rule" id="MF_00376"/>
    </source>
</evidence>
<comment type="function">
    <text evidence="5">Catalyzes the phosphorylation of the 3'-hydroxyl group of dephosphocoenzyme A to form coenzyme A.</text>
</comment>
<dbReference type="GO" id="GO:0004140">
    <property type="term" value="F:dephospho-CoA kinase activity"/>
    <property type="evidence" value="ECO:0007669"/>
    <property type="project" value="UniProtKB-UniRule"/>
</dbReference>
<feature type="binding site" evidence="5">
    <location>
        <begin position="12"/>
        <end position="17"/>
    </location>
    <ligand>
        <name>ATP</name>
        <dbReference type="ChEBI" id="CHEBI:30616"/>
    </ligand>
</feature>
<reference evidence="7" key="2">
    <citation type="submission" date="2024-09" db="EMBL/GenBank/DDBJ databases">
        <authorList>
            <person name="Veyrier F.J."/>
        </authorList>
    </citation>
    <scope>NUCLEOTIDE SEQUENCE</scope>
    <source>
        <strain evidence="7">17694</strain>
    </source>
</reference>
<dbReference type="InterPro" id="IPR001977">
    <property type="entry name" value="Depp_CoAkinase"/>
</dbReference>
<evidence type="ECO:0000313" key="8">
    <source>
        <dbReference type="Proteomes" id="UP000831534"/>
    </source>
</evidence>
<dbReference type="InterPro" id="IPR027417">
    <property type="entry name" value="P-loop_NTPase"/>
</dbReference>
<dbReference type="RefSeq" id="WP_027009373.1">
    <property type="nucleotide sequence ID" value="NZ_CP091521.1"/>
</dbReference>
<dbReference type="AlphaFoldDB" id="A0A8T9MW74"/>
<reference evidence="7" key="1">
    <citation type="journal article" date="2022" name="Res Sq">
        <title>Evolution of multicellular longitudinally dividing oral cavity symbionts (Neisseriaceae).</title>
        <authorList>
            <person name="Nyongesa S."/>
            <person name="Weber P."/>
            <person name="Bernet E."/>
            <person name="Pullido F."/>
            <person name="Nieckarz M."/>
            <person name="Delaby M."/>
            <person name="Nieves C."/>
            <person name="Viehboeck T."/>
            <person name="Krause N."/>
            <person name="Rivera-Millot A."/>
            <person name="Nakamura A."/>
            <person name="Vischer N."/>
            <person name="VanNieuwenhze M."/>
            <person name="Brun Y."/>
            <person name="Cava F."/>
            <person name="Bulgheresi S."/>
            <person name="Veyrier F."/>
        </authorList>
    </citation>
    <scope>NUCLEOTIDE SEQUENCE</scope>
    <source>
        <strain evidence="7">17694</strain>
    </source>
</reference>
<protein>
    <recommendedName>
        <fullName evidence="5 6">Dephospho-CoA kinase</fullName>
        <ecNumber evidence="5 6">2.7.1.24</ecNumber>
    </recommendedName>
    <alternativeName>
        <fullName evidence="5">Dephosphocoenzyme A kinase</fullName>
    </alternativeName>
</protein>
<dbReference type="PROSITE" id="PS51219">
    <property type="entry name" value="DPCK"/>
    <property type="match status" value="1"/>
</dbReference>
<keyword evidence="2 5" id="KW-0547">Nucleotide-binding</keyword>
<dbReference type="HAMAP" id="MF_00376">
    <property type="entry name" value="Dephospho_CoA_kinase"/>
    <property type="match status" value="1"/>
</dbReference>
<sequence length="208" mass="22804">MTAWIALTGGIGSGKSQAALYFQGIGVPVIDADAVNRELITTPNSPALRGIARTFGAQMLDENGILRRDAMRRLIFGDSCAKARLEALLHPLIIRAIRQRQHGCTAGYGLVELPTLAEHPHFGTLVRRVLLIHARQDVRVARVMRRNGLSEQEVLAIVAAQADDAQRLAIADDVITNHSTPDALQHAVLQQHAHYAERFAPHRPDTKL</sequence>
<name>A0A8T9MW74_9NEIS</name>
<dbReference type="GO" id="GO:0005524">
    <property type="term" value="F:ATP binding"/>
    <property type="evidence" value="ECO:0007669"/>
    <property type="project" value="UniProtKB-UniRule"/>
</dbReference>